<evidence type="ECO:0000256" key="8">
    <source>
        <dbReference type="ARBA" id="ARBA00023146"/>
    </source>
</evidence>
<name>D2EFI4_PARA4</name>
<evidence type="ECO:0000256" key="1">
    <source>
        <dbReference type="ARBA" id="ARBA00004496"/>
    </source>
</evidence>
<evidence type="ECO:0000256" key="9">
    <source>
        <dbReference type="ARBA" id="ARBA00048351"/>
    </source>
</evidence>
<evidence type="ECO:0000256" key="10">
    <source>
        <dbReference type="HAMAP-Rule" id="MF_02076"/>
    </source>
</evidence>
<dbReference type="InterPro" id="IPR014729">
    <property type="entry name" value="Rossmann-like_a/b/a_fold"/>
</dbReference>
<comment type="subcellular location">
    <subcellularLocation>
        <location evidence="1 10">Cytoplasm</location>
    </subcellularLocation>
</comment>
<dbReference type="GO" id="GO:0005829">
    <property type="term" value="C:cytosol"/>
    <property type="evidence" value="ECO:0007669"/>
    <property type="project" value="TreeGrafter"/>
</dbReference>
<dbReference type="NCBIfam" id="TIGR00463">
    <property type="entry name" value="gltX_arch"/>
    <property type="match status" value="1"/>
</dbReference>
<dbReference type="InterPro" id="IPR000924">
    <property type="entry name" value="Glu/Gln-tRNA-synth"/>
</dbReference>
<protein>
    <recommendedName>
        <fullName evidence="10">Glutamate--tRNA ligase</fullName>
        <ecNumber evidence="10">6.1.1.17</ecNumber>
    </recommendedName>
    <alternativeName>
        <fullName evidence="10">Glutamyl-tRNA synthetase</fullName>
        <shortName evidence="10">GluRS</shortName>
    </alternativeName>
</protein>
<accession>D2EFI4</accession>
<dbReference type="Pfam" id="PF03950">
    <property type="entry name" value="tRNA-synt_1c_C"/>
    <property type="match status" value="1"/>
</dbReference>
<evidence type="ECO:0000259" key="11">
    <source>
        <dbReference type="Pfam" id="PF00749"/>
    </source>
</evidence>
<dbReference type="InterPro" id="IPR004526">
    <property type="entry name" value="Glu-tRNA-synth_arc/euk"/>
</dbReference>
<dbReference type="Pfam" id="PF00749">
    <property type="entry name" value="tRNA-synt_1c"/>
    <property type="match status" value="1"/>
</dbReference>
<comment type="function">
    <text evidence="10">Catalyzes the attachment of glutamate to tRNA(Glu) in a two-step reaction: glutamate is first activated by ATP to form Glu-AMP and then transferred to the acceptor end of tRNA(Glu).</text>
</comment>
<keyword evidence="6 10" id="KW-0067">ATP-binding</keyword>
<evidence type="ECO:0000259" key="12">
    <source>
        <dbReference type="Pfam" id="PF03950"/>
    </source>
</evidence>
<evidence type="ECO:0000313" key="14">
    <source>
        <dbReference type="EMBL" id="EEZ92881.1"/>
    </source>
</evidence>
<comment type="similarity">
    <text evidence="2 10">Belongs to the class-I aminoacyl-tRNA synthetase family. Glutamate--tRNA ligase type 2 subfamily.</text>
</comment>
<dbReference type="InterPro" id="IPR020059">
    <property type="entry name" value="Glu/Gln-tRNA-synth_Ib_codon-bd"/>
</dbReference>
<keyword evidence="7 10" id="KW-0648">Protein biosynthesis</keyword>
<dbReference type="GO" id="GO:0006424">
    <property type="term" value="P:glutamyl-tRNA aminoacylation"/>
    <property type="evidence" value="ECO:0007669"/>
    <property type="project" value="UniProtKB-UniRule"/>
</dbReference>
<gene>
    <name evidence="10" type="primary">gltX</name>
    <name evidence="14" type="ORF">BJBARM4_0502</name>
</gene>
<dbReference type="AlphaFoldDB" id="D2EFI4"/>
<keyword evidence="5 10" id="KW-0547">Nucleotide-binding</keyword>
<dbReference type="InterPro" id="IPR011035">
    <property type="entry name" value="Ribosomal_bL25/Gln-tRNA_synth"/>
</dbReference>
<dbReference type="Gene3D" id="2.40.240.100">
    <property type="match status" value="1"/>
</dbReference>
<evidence type="ECO:0000256" key="5">
    <source>
        <dbReference type="ARBA" id="ARBA00022741"/>
    </source>
</evidence>
<organism evidence="14 15">
    <name type="scientific">Candidatus Parvarchaeum acidiphilum ARMAN-4</name>
    <dbReference type="NCBI Taxonomy" id="662760"/>
    <lineage>
        <taxon>Archaea</taxon>
        <taxon>Candidatus Parvarchaeota</taxon>
        <taxon>Candidatus Parvarchaeum</taxon>
    </lineage>
</organism>
<dbReference type="EMBL" id="GG730046">
    <property type="protein sequence ID" value="EEZ92881.1"/>
    <property type="molecule type" value="Genomic_DNA"/>
</dbReference>
<dbReference type="GO" id="GO:0004818">
    <property type="term" value="F:glutamate-tRNA ligase activity"/>
    <property type="evidence" value="ECO:0007669"/>
    <property type="project" value="UniProtKB-UniRule"/>
</dbReference>
<dbReference type="PANTHER" id="PTHR43097:SF5">
    <property type="entry name" value="GLUTAMATE--TRNA LIGASE"/>
    <property type="match status" value="1"/>
</dbReference>
<comment type="catalytic activity">
    <reaction evidence="9 10">
        <text>tRNA(Glu) + L-glutamate + ATP = L-glutamyl-tRNA(Glu) + AMP + diphosphate</text>
        <dbReference type="Rhea" id="RHEA:23540"/>
        <dbReference type="Rhea" id="RHEA-COMP:9663"/>
        <dbReference type="Rhea" id="RHEA-COMP:9680"/>
        <dbReference type="ChEBI" id="CHEBI:29985"/>
        <dbReference type="ChEBI" id="CHEBI:30616"/>
        <dbReference type="ChEBI" id="CHEBI:33019"/>
        <dbReference type="ChEBI" id="CHEBI:78442"/>
        <dbReference type="ChEBI" id="CHEBI:78520"/>
        <dbReference type="ChEBI" id="CHEBI:456215"/>
        <dbReference type="EC" id="6.1.1.17"/>
    </reaction>
</comment>
<feature type="domain" description="Glutamyl/glutaminyl-tRNA synthetase class Ib catalytic" evidence="11">
    <location>
        <begin position="96"/>
        <end position="390"/>
    </location>
</feature>
<comment type="caution">
    <text evidence="10">Lacks conserved residue(s) required for the propagation of feature annotation.</text>
</comment>
<dbReference type="EC" id="6.1.1.17" evidence="10"/>
<dbReference type="Gene3D" id="3.40.50.620">
    <property type="entry name" value="HUPs"/>
    <property type="match status" value="1"/>
</dbReference>
<dbReference type="InterPro" id="IPR049437">
    <property type="entry name" value="tRNA-synt_1c_C2"/>
</dbReference>
<evidence type="ECO:0000256" key="4">
    <source>
        <dbReference type="ARBA" id="ARBA00022598"/>
    </source>
</evidence>
<evidence type="ECO:0000259" key="13">
    <source>
        <dbReference type="Pfam" id="PF20974"/>
    </source>
</evidence>
<keyword evidence="8 10" id="KW-0030">Aminoacyl-tRNA synthetase</keyword>
<dbReference type="Gene3D" id="2.40.240.10">
    <property type="entry name" value="Ribosomal Protein L25, Chain P"/>
    <property type="match status" value="1"/>
</dbReference>
<feature type="domain" description="tRNA synthetases class I (E and Q) anti-codon binding" evidence="13">
    <location>
        <begin position="488"/>
        <end position="550"/>
    </location>
</feature>
<keyword evidence="3 10" id="KW-0963">Cytoplasm</keyword>
<dbReference type="SUPFAM" id="SSF52374">
    <property type="entry name" value="Nucleotidylyl transferase"/>
    <property type="match status" value="1"/>
</dbReference>
<reference evidence="14 15" key="1">
    <citation type="journal article" date="2010" name="Proc. Natl. Acad. Sci. U.S.A.">
        <title>Enigmatic, ultrasmall, uncultivated Archaea.</title>
        <authorList>
            <person name="Baker B.J."/>
            <person name="Comolli L.R."/>
            <person name="Dick G.J."/>
            <person name="Hauser L.J."/>
            <person name="Hyatt D."/>
            <person name="Dill B.D."/>
            <person name="Land M.L."/>
            <person name="Verberkmoes N.C."/>
            <person name="Hettich R.L."/>
            <person name="Banfield J.F."/>
        </authorList>
    </citation>
    <scope>NUCLEOTIDE SEQUENCE [LARGE SCALE GENOMIC DNA]</scope>
</reference>
<keyword evidence="4 10" id="KW-0436">Ligase</keyword>
<dbReference type="HAMAP" id="MF_02076">
    <property type="entry name" value="Glu_tRNA_synth_type2"/>
    <property type="match status" value="1"/>
</dbReference>
<dbReference type="SUPFAM" id="SSF50715">
    <property type="entry name" value="Ribosomal protein L25-like"/>
    <property type="match status" value="1"/>
</dbReference>
<dbReference type="InterPro" id="IPR020058">
    <property type="entry name" value="Glu/Gln-tRNA-synth_Ib_cat-dom"/>
</dbReference>
<dbReference type="Pfam" id="PF20974">
    <property type="entry name" value="tRNA-synt_1c_C2"/>
    <property type="match status" value="1"/>
</dbReference>
<sequence>MIDEETIKKAAIKNAATHEGSARVGSVISEMLGKDKNLVNQMGELKIITEKVVKEVNALKKEEILKLATDMNLLSTKEKQPEKKELKPLPNTAKGVVLRLPPEPSGYMHWGHALSFTINYLYKEMYNGTLWLRFEDTNPNLVKEEFVKNFEESIKWLGIKYDKKKFISEDIEKIYEFAKKLIKEGKAYGCTCSPDEIKRDRTLGNECKHRNNSIDENLRLWEEAENGKIGTGEITFRFKGDMKDKDASLRDPNIMRVIKNDYKPYNLWPLYDFASVIEDELCGITHILRSNEFKTNLQSKLRKALDFKEPNIIQFSRFNFQGTLTSKRKVRELIKQGYIKDWQDIRLATISSMKRRGIEPEAIRDFVKEVGYSSSEHEYSLDMLFTFNRRIIDKSAKRLFFVPNPIKLQVENAPAEKIKLPFHPSNDLGFREIQTNGKFFIDKTDIASLEIGDKFRLKELYSLEIVDKEDELITCKIYSKEHQQGEKIIQWVTEQNLPIKVIKVGNLLNTDGTFNENSLTQIEGLAEKTADEIGEEQTIQFERFGFCRLDNKNKKEFIFVSK</sequence>
<evidence type="ECO:0000256" key="7">
    <source>
        <dbReference type="ARBA" id="ARBA00022917"/>
    </source>
</evidence>
<evidence type="ECO:0000256" key="3">
    <source>
        <dbReference type="ARBA" id="ARBA00022490"/>
    </source>
</evidence>
<dbReference type="GO" id="GO:0005524">
    <property type="term" value="F:ATP binding"/>
    <property type="evidence" value="ECO:0007669"/>
    <property type="project" value="UniProtKB-UniRule"/>
</dbReference>
<dbReference type="Proteomes" id="UP000009375">
    <property type="component" value="Unassembled WGS sequence"/>
</dbReference>
<dbReference type="PRINTS" id="PR00987">
    <property type="entry name" value="TRNASYNTHGLU"/>
</dbReference>
<evidence type="ECO:0000256" key="2">
    <source>
        <dbReference type="ARBA" id="ARBA00008927"/>
    </source>
</evidence>
<dbReference type="InterPro" id="IPR020056">
    <property type="entry name" value="Rbsml_bL25/Gln-tRNA_synth_N"/>
</dbReference>
<evidence type="ECO:0000313" key="15">
    <source>
        <dbReference type="Proteomes" id="UP000009375"/>
    </source>
</evidence>
<proteinExistence type="inferred from homology"/>
<dbReference type="GO" id="GO:0043604">
    <property type="term" value="P:amide biosynthetic process"/>
    <property type="evidence" value="ECO:0007669"/>
    <property type="project" value="TreeGrafter"/>
</dbReference>
<evidence type="ECO:0000256" key="6">
    <source>
        <dbReference type="ARBA" id="ARBA00022840"/>
    </source>
</evidence>
<dbReference type="InterPro" id="IPR050132">
    <property type="entry name" value="Gln/Glu-tRNA_Ligase"/>
</dbReference>
<dbReference type="PANTHER" id="PTHR43097">
    <property type="entry name" value="GLUTAMINE-TRNA LIGASE"/>
    <property type="match status" value="1"/>
</dbReference>
<feature type="domain" description="Glutamyl/glutaminyl-tRNA synthetase class Ib anti-codon binding" evidence="12">
    <location>
        <begin position="396"/>
        <end position="470"/>
    </location>
</feature>